<evidence type="ECO:0000259" key="4">
    <source>
        <dbReference type="PROSITE" id="PS50893"/>
    </source>
</evidence>
<dbReference type="GO" id="GO:0005524">
    <property type="term" value="F:ATP binding"/>
    <property type="evidence" value="ECO:0007669"/>
    <property type="project" value="UniProtKB-KW"/>
</dbReference>
<dbReference type="PANTHER" id="PTHR42939:SF1">
    <property type="entry name" value="ABC TRANSPORTER ATP-BINDING PROTEIN ALBC-RELATED"/>
    <property type="match status" value="1"/>
</dbReference>
<comment type="caution">
    <text evidence="5">The sequence shown here is derived from an EMBL/GenBank/DDBJ whole genome shotgun (WGS) entry which is preliminary data.</text>
</comment>
<dbReference type="InterPro" id="IPR003593">
    <property type="entry name" value="AAA+_ATPase"/>
</dbReference>
<dbReference type="AlphaFoldDB" id="A0A3D8IG07"/>
<dbReference type="SMART" id="SM00382">
    <property type="entry name" value="AAA"/>
    <property type="match status" value="1"/>
</dbReference>
<evidence type="ECO:0000256" key="1">
    <source>
        <dbReference type="ARBA" id="ARBA00022448"/>
    </source>
</evidence>
<keyword evidence="6" id="KW-1185">Reference proteome</keyword>
<proteinExistence type="predicted"/>
<dbReference type="InterPro" id="IPR051782">
    <property type="entry name" value="ABC_Transporter_VariousFunc"/>
</dbReference>
<evidence type="ECO:0000313" key="5">
    <source>
        <dbReference type="EMBL" id="RDU64053.1"/>
    </source>
</evidence>
<accession>A0A3D8IG07</accession>
<dbReference type="PROSITE" id="PS50893">
    <property type="entry name" value="ABC_TRANSPORTER_2"/>
    <property type="match status" value="1"/>
</dbReference>
<dbReference type="PANTHER" id="PTHR42939">
    <property type="entry name" value="ABC TRANSPORTER ATP-BINDING PROTEIN ALBC-RELATED"/>
    <property type="match status" value="1"/>
</dbReference>
<sequence>MILKVDSLSKNYDLIQALDNVSFQVKSGEVFGLLGRNGGGKTTLIKILTSMILEYSGRVWFLGYPLNERKHTIFFKQNIAYLPDKDFLYPHMTPTQSIRFFTDFFTDFSTQKAQEIMKKLDIPQNQKIGTMSKGQAEKVGIALILARNARLYLFDEPLAGADVISRDEIFKIIQEYCCNGATIIATHLVSSVEPILDSALFLNKKSMAYASKKDLLHGFSNLEDSFRYYAADSIIKPLKQSDVEVENQMQ</sequence>
<keyword evidence="1" id="KW-0813">Transport</keyword>
<evidence type="ECO:0000313" key="6">
    <source>
        <dbReference type="Proteomes" id="UP000256379"/>
    </source>
</evidence>
<name>A0A3D8IG07_9HELI</name>
<reference evidence="5 6" key="1">
    <citation type="submission" date="2018-04" db="EMBL/GenBank/DDBJ databases">
        <title>Novel Campyloabacter and Helicobacter Species and Strains.</title>
        <authorList>
            <person name="Mannion A.J."/>
            <person name="Shen Z."/>
            <person name="Fox J.G."/>
        </authorList>
    </citation>
    <scope>NUCLEOTIDE SEQUENCE [LARGE SCALE GENOMIC DNA]</scope>
    <source>
        <strain evidence="5 6">MIT 17-337</strain>
    </source>
</reference>
<dbReference type="EMBL" id="NXLQ01000021">
    <property type="protein sequence ID" value="RDU64053.1"/>
    <property type="molecule type" value="Genomic_DNA"/>
</dbReference>
<dbReference type="InterPro" id="IPR027417">
    <property type="entry name" value="P-loop_NTPase"/>
</dbReference>
<dbReference type="OrthoDB" id="9778870at2"/>
<evidence type="ECO:0000256" key="2">
    <source>
        <dbReference type="ARBA" id="ARBA00022741"/>
    </source>
</evidence>
<organism evidence="5 6">
    <name type="scientific">Helicobacter didelphidarum</name>
    <dbReference type="NCBI Taxonomy" id="2040648"/>
    <lineage>
        <taxon>Bacteria</taxon>
        <taxon>Pseudomonadati</taxon>
        <taxon>Campylobacterota</taxon>
        <taxon>Epsilonproteobacteria</taxon>
        <taxon>Campylobacterales</taxon>
        <taxon>Helicobacteraceae</taxon>
        <taxon>Helicobacter</taxon>
    </lineage>
</organism>
<feature type="domain" description="ABC transporter" evidence="4">
    <location>
        <begin position="3"/>
        <end position="229"/>
    </location>
</feature>
<dbReference type="InterPro" id="IPR003439">
    <property type="entry name" value="ABC_transporter-like_ATP-bd"/>
</dbReference>
<gene>
    <name evidence="5" type="ORF">CQA53_08185</name>
</gene>
<keyword evidence="2" id="KW-0547">Nucleotide-binding</keyword>
<protein>
    <submittedName>
        <fullName evidence="5">ABC transporter ATP-binding protein</fullName>
    </submittedName>
</protein>
<dbReference type="Proteomes" id="UP000256379">
    <property type="component" value="Unassembled WGS sequence"/>
</dbReference>
<dbReference type="Gene3D" id="3.40.50.300">
    <property type="entry name" value="P-loop containing nucleotide triphosphate hydrolases"/>
    <property type="match status" value="1"/>
</dbReference>
<dbReference type="Pfam" id="PF00005">
    <property type="entry name" value="ABC_tran"/>
    <property type="match status" value="1"/>
</dbReference>
<dbReference type="CDD" id="cd03230">
    <property type="entry name" value="ABC_DR_subfamily_A"/>
    <property type="match status" value="1"/>
</dbReference>
<dbReference type="GO" id="GO:0016887">
    <property type="term" value="F:ATP hydrolysis activity"/>
    <property type="evidence" value="ECO:0007669"/>
    <property type="project" value="InterPro"/>
</dbReference>
<keyword evidence="3 5" id="KW-0067">ATP-binding</keyword>
<evidence type="ECO:0000256" key="3">
    <source>
        <dbReference type="ARBA" id="ARBA00022840"/>
    </source>
</evidence>
<dbReference type="SUPFAM" id="SSF52540">
    <property type="entry name" value="P-loop containing nucleoside triphosphate hydrolases"/>
    <property type="match status" value="1"/>
</dbReference>